<comment type="caution">
    <text evidence="8">The sequence shown here is derived from an EMBL/GenBank/DDBJ whole genome shotgun (WGS) entry which is preliminary data.</text>
</comment>
<dbReference type="CDD" id="cd06267">
    <property type="entry name" value="PBP1_LacI_sugar_binding-like"/>
    <property type="match status" value="1"/>
</dbReference>
<dbReference type="InterPro" id="IPR013655">
    <property type="entry name" value="PAS_fold_3"/>
</dbReference>
<protein>
    <submittedName>
        <fullName evidence="8">EAL domain-containing protein</fullName>
    </submittedName>
</protein>
<dbReference type="Gene3D" id="3.20.20.450">
    <property type="entry name" value="EAL domain"/>
    <property type="match status" value="1"/>
</dbReference>
<evidence type="ECO:0000313" key="8">
    <source>
        <dbReference type="EMBL" id="MDE1346814.1"/>
    </source>
</evidence>
<dbReference type="PROSITE" id="PS50887">
    <property type="entry name" value="GGDEF"/>
    <property type="match status" value="1"/>
</dbReference>
<dbReference type="EMBL" id="JAKNAX010000024">
    <property type="protein sequence ID" value="MDE1346814.1"/>
    <property type="molecule type" value="Genomic_DNA"/>
</dbReference>
<organism evidence="8 9">
    <name type="scientific">Vibrio aestuarianus</name>
    <dbReference type="NCBI Taxonomy" id="28171"/>
    <lineage>
        <taxon>Bacteria</taxon>
        <taxon>Pseudomonadati</taxon>
        <taxon>Pseudomonadota</taxon>
        <taxon>Gammaproteobacteria</taxon>
        <taxon>Vibrionales</taxon>
        <taxon>Vibrionaceae</taxon>
        <taxon>Vibrio</taxon>
    </lineage>
</organism>
<dbReference type="SUPFAM" id="SSF53822">
    <property type="entry name" value="Periplasmic binding protein-like I"/>
    <property type="match status" value="1"/>
</dbReference>
<keyword evidence="1" id="KW-0805">Transcription regulation</keyword>
<dbReference type="SUPFAM" id="SSF55785">
    <property type="entry name" value="PYP-like sensor domain (PAS domain)"/>
    <property type="match status" value="1"/>
</dbReference>
<dbReference type="SUPFAM" id="SSF141868">
    <property type="entry name" value="EAL domain-like"/>
    <property type="match status" value="1"/>
</dbReference>
<dbReference type="CDD" id="cd01949">
    <property type="entry name" value="GGDEF"/>
    <property type="match status" value="1"/>
</dbReference>
<dbReference type="InterPro" id="IPR046335">
    <property type="entry name" value="LacI/GalR-like_sensor"/>
</dbReference>
<keyword evidence="3" id="KW-0804">Transcription</keyword>
<dbReference type="NCBIfam" id="TIGR00229">
    <property type="entry name" value="sensory_box"/>
    <property type="match status" value="1"/>
</dbReference>
<evidence type="ECO:0000256" key="3">
    <source>
        <dbReference type="ARBA" id="ARBA00023163"/>
    </source>
</evidence>
<dbReference type="Pfam" id="PF00990">
    <property type="entry name" value="GGDEF"/>
    <property type="match status" value="1"/>
</dbReference>
<dbReference type="AlphaFoldDB" id="A0A9X4IX39"/>
<dbReference type="PANTHER" id="PTHR44757:SF2">
    <property type="entry name" value="BIOFILM ARCHITECTURE MAINTENANCE PROTEIN MBAA"/>
    <property type="match status" value="1"/>
</dbReference>
<dbReference type="SMART" id="SM00086">
    <property type="entry name" value="PAC"/>
    <property type="match status" value="1"/>
</dbReference>
<keyword evidence="2" id="KW-0238">DNA-binding</keyword>
<gene>
    <name evidence="8" type="ORF">L9X51_10270</name>
</gene>
<feature type="domain" description="GGDEF" evidence="7">
    <location>
        <begin position="607"/>
        <end position="739"/>
    </location>
</feature>
<evidence type="ECO:0000259" key="4">
    <source>
        <dbReference type="PROSITE" id="PS50112"/>
    </source>
</evidence>
<dbReference type="SUPFAM" id="SSF55073">
    <property type="entry name" value="Nucleotide cyclase"/>
    <property type="match status" value="1"/>
</dbReference>
<evidence type="ECO:0000313" key="9">
    <source>
        <dbReference type="Proteomes" id="UP001140978"/>
    </source>
</evidence>
<dbReference type="SMART" id="SM00267">
    <property type="entry name" value="GGDEF"/>
    <property type="match status" value="1"/>
</dbReference>
<dbReference type="PANTHER" id="PTHR44757">
    <property type="entry name" value="DIGUANYLATE CYCLASE DGCP"/>
    <property type="match status" value="1"/>
</dbReference>
<dbReference type="CDD" id="cd01948">
    <property type="entry name" value="EAL"/>
    <property type="match status" value="1"/>
</dbReference>
<dbReference type="GO" id="GO:0003677">
    <property type="term" value="F:DNA binding"/>
    <property type="evidence" value="ECO:0007669"/>
    <property type="project" value="UniProtKB-KW"/>
</dbReference>
<dbReference type="PROSITE" id="PS50883">
    <property type="entry name" value="EAL"/>
    <property type="match status" value="1"/>
</dbReference>
<dbReference type="InterPro" id="IPR035965">
    <property type="entry name" value="PAS-like_dom_sf"/>
</dbReference>
<dbReference type="InterPro" id="IPR052155">
    <property type="entry name" value="Biofilm_reg_signaling"/>
</dbReference>
<dbReference type="Gene3D" id="3.30.70.270">
    <property type="match status" value="1"/>
</dbReference>
<dbReference type="Gene3D" id="3.30.450.20">
    <property type="entry name" value="PAS domain"/>
    <property type="match status" value="1"/>
</dbReference>
<dbReference type="InterPro" id="IPR001610">
    <property type="entry name" value="PAC"/>
</dbReference>
<dbReference type="InterPro" id="IPR028082">
    <property type="entry name" value="Peripla_BP_I"/>
</dbReference>
<accession>A0A9X4IX39</accession>
<dbReference type="SMART" id="SM00091">
    <property type="entry name" value="PAS"/>
    <property type="match status" value="1"/>
</dbReference>
<feature type="domain" description="EAL" evidence="6">
    <location>
        <begin position="748"/>
        <end position="1001"/>
    </location>
</feature>
<reference evidence="8" key="1">
    <citation type="submission" date="2022-02" db="EMBL/GenBank/DDBJ databases">
        <title>Emergence and expansion in Europe of a Vibrio aestuarianus clonal complex pathogenic for oysters.</title>
        <authorList>
            <person name="Mesnil A."/>
            <person name="Travers M.-A."/>
        </authorList>
    </citation>
    <scope>NUCLEOTIDE SEQUENCE</scope>
    <source>
        <strain evidence="8">19_064_15T1</strain>
    </source>
</reference>
<dbReference type="InterPro" id="IPR000014">
    <property type="entry name" value="PAS"/>
</dbReference>
<dbReference type="Proteomes" id="UP001140978">
    <property type="component" value="Unassembled WGS sequence"/>
</dbReference>
<dbReference type="CDD" id="cd00130">
    <property type="entry name" value="PAS"/>
    <property type="match status" value="1"/>
</dbReference>
<feature type="domain" description="PAS" evidence="4">
    <location>
        <begin position="448"/>
        <end position="522"/>
    </location>
</feature>
<name>A0A9X4IX39_9VIBR</name>
<dbReference type="Pfam" id="PF00563">
    <property type="entry name" value="EAL"/>
    <property type="match status" value="1"/>
</dbReference>
<evidence type="ECO:0000259" key="6">
    <source>
        <dbReference type="PROSITE" id="PS50883"/>
    </source>
</evidence>
<dbReference type="InterPro" id="IPR000160">
    <property type="entry name" value="GGDEF_dom"/>
</dbReference>
<sequence>MPKNKTSRPTIGVIMPMLSGFYMGELSATFRQLAKQHNANLVIIRSGEQRDFDLAVSLNHLDALLVVLHCASDRLVKRALAKNIPVISLAASYSPLPVEQFCSTQRAGIEALYDWLYTNGHTKIGFCGDLSVNDIRSRFKAYQDSLSKYNHIYQSKHVFHVDNCALSGGREAALSFIERESDCSAVICAADQNAIGMIEQLQHLGWKVPQQVAIVGVDNIFLGKQIHPQLTTVDQQLESLANQAFLRALKRIDGDLFQHEIHHVSQKLVVRESCGNTNIKNITSETQGSIRHALTNVQGLSPAELFESFYSQAKNGFNSILDTHGLYGSGFDWACMATYHSGQLDVTDWAERGYIKPQITLKAESDSYGLSAFPQINSDEHFMATIIPISTGQKSHWRLLAIVDSLQGEYCVASQAMFNNYLDMLSLFIERDELLKTSQLRQKNAQQLLQQLKVVSNSSNDGIWDWDLKTNTLHWNSRLIKMLGMDDDLETKHFDCDQLFEHIHTEDLEELEKQIQSHFLNNTPFKTQFRMRKFDDTYIWVQANGSAVRDSNGKAVRFIGSMTDITEQRESAAKIHHMAYFDSLTGVANRRKAIEEITAHIDNKPTQLKAVMLMDLNRFKMVNDSFGHHVGDALLCHVAREITQALGSKHTIARLGGDEFLLFCSVANVEQANDIAQKILRSIEKPMRHNQIKVSSQGSLGMAIYPSDASSTEELIKNADIAMYRAKQQGGGKYLRFSPDMHKESSKFIALEQRLSKAIDDNKIDIYYQPQMCNKSGKIVATEVLARWFCPINGQIPPSKFIPVAEISGLIEKLGKQVFTKVCEDISHSKLLQGLNQISINISARQLTQPDFANLIINTINDYQLPASLFCLEITETAAFTDYDQSLRSLKKLSSVGISISLDDFGTGFSSLSLLKNLPLSEVKIDRSFILDMTLDQSNLEFVSSMILMGQSLGYRVVAEGVETKEHVKQLSSLGVDLLQGYYYSKPLPLDKFTIKYQEQYSNEALKLLIE</sequence>
<dbReference type="InterPro" id="IPR035919">
    <property type="entry name" value="EAL_sf"/>
</dbReference>
<dbReference type="NCBIfam" id="TIGR00254">
    <property type="entry name" value="GGDEF"/>
    <property type="match status" value="1"/>
</dbReference>
<proteinExistence type="predicted"/>
<dbReference type="RefSeq" id="WP_171980324.1">
    <property type="nucleotide sequence ID" value="NZ_JAKNAX010000024.1"/>
</dbReference>
<dbReference type="SMART" id="SM00052">
    <property type="entry name" value="EAL"/>
    <property type="match status" value="1"/>
</dbReference>
<evidence type="ECO:0000259" key="5">
    <source>
        <dbReference type="PROSITE" id="PS50113"/>
    </source>
</evidence>
<evidence type="ECO:0000259" key="7">
    <source>
        <dbReference type="PROSITE" id="PS50887"/>
    </source>
</evidence>
<dbReference type="Gene3D" id="3.40.50.2300">
    <property type="match status" value="2"/>
</dbReference>
<dbReference type="InterPro" id="IPR001633">
    <property type="entry name" value="EAL_dom"/>
</dbReference>
<dbReference type="InterPro" id="IPR000700">
    <property type="entry name" value="PAS-assoc_C"/>
</dbReference>
<evidence type="ECO:0000256" key="1">
    <source>
        <dbReference type="ARBA" id="ARBA00023015"/>
    </source>
</evidence>
<dbReference type="InterPro" id="IPR043128">
    <property type="entry name" value="Rev_trsase/Diguanyl_cyclase"/>
</dbReference>
<evidence type="ECO:0000256" key="2">
    <source>
        <dbReference type="ARBA" id="ARBA00023125"/>
    </source>
</evidence>
<dbReference type="PROSITE" id="PS50113">
    <property type="entry name" value="PAC"/>
    <property type="match status" value="1"/>
</dbReference>
<feature type="domain" description="PAC" evidence="5">
    <location>
        <begin position="525"/>
        <end position="577"/>
    </location>
</feature>
<dbReference type="Pfam" id="PF13377">
    <property type="entry name" value="Peripla_BP_3"/>
    <property type="match status" value="1"/>
</dbReference>
<dbReference type="PROSITE" id="PS50112">
    <property type="entry name" value="PAS"/>
    <property type="match status" value="1"/>
</dbReference>
<dbReference type="Pfam" id="PF08447">
    <property type="entry name" value="PAS_3"/>
    <property type="match status" value="1"/>
</dbReference>
<dbReference type="InterPro" id="IPR029787">
    <property type="entry name" value="Nucleotide_cyclase"/>
</dbReference>